<evidence type="ECO:0000313" key="3">
    <source>
        <dbReference type="Proteomes" id="UP001607302"/>
    </source>
</evidence>
<feature type="region of interest" description="Disordered" evidence="1">
    <location>
        <begin position="1"/>
        <end position="27"/>
    </location>
</feature>
<organism evidence="2 3">
    <name type="scientific">Vespula squamosa</name>
    <name type="common">Southern yellow jacket</name>
    <name type="synonym">Wasp</name>
    <dbReference type="NCBI Taxonomy" id="30214"/>
    <lineage>
        <taxon>Eukaryota</taxon>
        <taxon>Metazoa</taxon>
        <taxon>Ecdysozoa</taxon>
        <taxon>Arthropoda</taxon>
        <taxon>Hexapoda</taxon>
        <taxon>Insecta</taxon>
        <taxon>Pterygota</taxon>
        <taxon>Neoptera</taxon>
        <taxon>Endopterygota</taxon>
        <taxon>Hymenoptera</taxon>
        <taxon>Apocrita</taxon>
        <taxon>Aculeata</taxon>
        <taxon>Vespoidea</taxon>
        <taxon>Vespidae</taxon>
        <taxon>Vespinae</taxon>
        <taxon>Vespula</taxon>
    </lineage>
</organism>
<reference evidence="2 3" key="1">
    <citation type="journal article" date="2024" name="Ann. Entomol. Soc. Am.">
        <title>Genomic analyses of the southern and eastern yellowjacket wasps (Hymenoptera: Vespidae) reveal evolutionary signatures of social life.</title>
        <authorList>
            <person name="Catto M.A."/>
            <person name="Caine P.B."/>
            <person name="Orr S.E."/>
            <person name="Hunt B.G."/>
            <person name="Goodisman M.A.D."/>
        </authorList>
    </citation>
    <scope>NUCLEOTIDE SEQUENCE [LARGE SCALE GENOMIC DNA]</scope>
    <source>
        <strain evidence="2">233</strain>
        <tissue evidence="2">Head and thorax</tissue>
    </source>
</reference>
<accession>A0ABD1ZZK6</accession>
<evidence type="ECO:0000256" key="1">
    <source>
        <dbReference type="SAM" id="MobiDB-lite"/>
    </source>
</evidence>
<gene>
    <name evidence="2" type="ORF">V1478_016144</name>
</gene>
<comment type="caution">
    <text evidence="2">The sequence shown here is derived from an EMBL/GenBank/DDBJ whole genome shotgun (WGS) entry which is preliminary data.</text>
</comment>
<keyword evidence="3" id="KW-1185">Reference proteome</keyword>
<dbReference type="Proteomes" id="UP001607302">
    <property type="component" value="Unassembled WGS sequence"/>
</dbReference>
<proteinExistence type="predicted"/>
<name>A0ABD1ZZK6_VESSQ</name>
<evidence type="ECO:0000313" key="2">
    <source>
        <dbReference type="EMBL" id="KAL2713587.1"/>
    </source>
</evidence>
<dbReference type="AlphaFoldDB" id="A0ABD1ZZK6"/>
<protein>
    <submittedName>
        <fullName evidence="2">Uncharacterized protein</fullName>
    </submittedName>
</protein>
<dbReference type="EMBL" id="JAUDFV010000157">
    <property type="protein sequence ID" value="KAL2713587.1"/>
    <property type="molecule type" value="Genomic_DNA"/>
</dbReference>
<sequence>MNDSNNSSSGSNSSSNNNNANSSSSSSSSSIVLVLGSYSSDVRQLSNSQVALSFVRFLFPRLLLESDLACIGCLGRL</sequence>